<gene>
    <name evidence="1" type="ORF">HNR12_003115</name>
</gene>
<dbReference type="RefSeq" id="WP_179768140.1">
    <property type="nucleotide sequence ID" value="NZ_JACCFO010000001.1"/>
</dbReference>
<comment type="caution">
    <text evidence="1">The sequence shown here is derived from an EMBL/GenBank/DDBJ whole genome shotgun (WGS) entry which is preliminary data.</text>
</comment>
<proteinExistence type="predicted"/>
<name>A0A853BMZ4_9ACTN</name>
<dbReference type="EMBL" id="JACCFO010000001">
    <property type="protein sequence ID" value="NYI96838.1"/>
    <property type="molecule type" value="Genomic_DNA"/>
</dbReference>
<accession>A0A853BMZ4</accession>
<dbReference type="AlphaFoldDB" id="A0A853BMZ4"/>
<evidence type="ECO:0000313" key="2">
    <source>
        <dbReference type="Proteomes" id="UP000575985"/>
    </source>
</evidence>
<sequence length="114" mass="12732">MSAFDQVIRHPGTLRQIPASGKVVSTPRPGAPPTAVLWVAREGWCVWHKHVGARCVATGTWDGHDYPLTVLWRFFVSDERTDWEQAIYPTDLFLCESPESNDPTTAKGNSTPVR</sequence>
<evidence type="ECO:0000313" key="1">
    <source>
        <dbReference type="EMBL" id="NYI96838.1"/>
    </source>
</evidence>
<dbReference type="Proteomes" id="UP000575985">
    <property type="component" value="Unassembled WGS sequence"/>
</dbReference>
<organism evidence="1 2">
    <name type="scientific">Streptomonospora nanhaiensis</name>
    <dbReference type="NCBI Taxonomy" id="1323731"/>
    <lineage>
        <taxon>Bacteria</taxon>
        <taxon>Bacillati</taxon>
        <taxon>Actinomycetota</taxon>
        <taxon>Actinomycetes</taxon>
        <taxon>Streptosporangiales</taxon>
        <taxon>Nocardiopsidaceae</taxon>
        <taxon>Streptomonospora</taxon>
    </lineage>
</organism>
<keyword evidence="2" id="KW-1185">Reference proteome</keyword>
<protein>
    <submittedName>
        <fullName evidence="1">Uncharacterized protein</fullName>
    </submittedName>
</protein>
<reference evidence="1 2" key="1">
    <citation type="submission" date="2020-07" db="EMBL/GenBank/DDBJ databases">
        <title>Sequencing the genomes of 1000 actinobacteria strains.</title>
        <authorList>
            <person name="Klenk H.-P."/>
        </authorList>
    </citation>
    <scope>NUCLEOTIDE SEQUENCE [LARGE SCALE GENOMIC DNA]</scope>
    <source>
        <strain evidence="1 2">DSM 45927</strain>
    </source>
</reference>